<proteinExistence type="predicted"/>
<comment type="caution">
    <text evidence="1">The sequence shown here is derived from an EMBL/GenBank/DDBJ whole genome shotgun (WGS) entry which is preliminary data.</text>
</comment>
<protein>
    <submittedName>
        <fullName evidence="1">Uncharacterized protein</fullName>
    </submittedName>
</protein>
<organism evidence="1 2">
    <name type="scientific">Irpex rosettiformis</name>
    <dbReference type="NCBI Taxonomy" id="378272"/>
    <lineage>
        <taxon>Eukaryota</taxon>
        <taxon>Fungi</taxon>
        <taxon>Dikarya</taxon>
        <taxon>Basidiomycota</taxon>
        <taxon>Agaricomycotina</taxon>
        <taxon>Agaricomycetes</taxon>
        <taxon>Polyporales</taxon>
        <taxon>Irpicaceae</taxon>
        <taxon>Irpex</taxon>
    </lineage>
</organism>
<keyword evidence="2" id="KW-1185">Reference proteome</keyword>
<dbReference type="Proteomes" id="UP001055072">
    <property type="component" value="Unassembled WGS sequence"/>
</dbReference>
<accession>A0ACB8UIN1</accession>
<dbReference type="EMBL" id="MU274900">
    <property type="protein sequence ID" value="KAI0094176.1"/>
    <property type="molecule type" value="Genomic_DNA"/>
</dbReference>
<reference evidence="1" key="1">
    <citation type="journal article" date="2021" name="Environ. Microbiol.">
        <title>Gene family expansions and transcriptome signatures uncover fungal adaptations to wood decay.</title>
        <authorList>
            <person name="Hage H."/>
            <person name="Miyauchi S."/>
            <person name="Viragh M."/>
            <person name="Drula E."/>
            <person name="Min B."/>
            <person name="Chaduli D."/>
            <person name="Navarro D."/>
            <person name="Favel A."/>
            <person name="Norest M."/>
            <person name="Lesage-Meessen L."/>
            <person name="Balint B."/>
            <person name="Merenyi Z."/>
            <person name="de Eugenio L."/>
            <person name="Morin E."/>
            <person name="Martinez A.T."/>
            <person name="Baldrian P."/>
            <person name="Stursova M."/>
            <person name="Martinez M.J."/>
            <person name="Novotny C."/>
            <person name="Magnuson J.K."/>
            <person name="Spatafora J.W."/>
            <person name="Maurice S."/>
            <person name="Pangilinan J."/>
            <person name="Andreopoulos W."/>
            <person name="LaButti K."/>
            <person name="Hundley H."/>
            <person name="Na H."/>
            <person name="Kuo A."/>
            <person name="Barry K."/>
            <person name="Lipzen A."/>
            <person name="Henrissat B."/>
            <person name="Riley R."/>
            <person name="Ahrendt S."/>
            <person name="Nagy L.G."/>
            <person name="Grigoriev I.V."/>
            <person name="Martin F."/>
            <person name="Rosso M.N."/>
        </authorList>
    </citation>
    <scope>NUCLEOTIDE SEQUENCE</scope>
    <source>
        <strain evidence="1">CBS 384.51</strain>
    </source>
</reference>
<evidence type="ECO:0000313" key="1">
    <source>
        <dbReference type="EMBL" id="KAI0094176.1"/>
    </source>
</evidence>
<sequence length="503" mass="57345">MGESSIISPYGSDWRSIHAEMLNAQICDDEDKVTTAGADLPPELFDDILFYVNHNAYLPLYRRLRRPQSTADVEVTTFHGLRASSLVSRHWANRCRRYIFSNVTLVISSRDDAEIFRRYAAQGCPSLVPVHKLICSVLVEQSYDIPRAFCHFLHPCWPSISDYLDYSKLELTGPVPHNFPPFFLDSPLWGFPPAIAIPPSMLRPYDTIMITNVHLPSFAHAVKYTRYFKYARITELYGLTWDKHGPDLLPRFPQTNVRRNRRIQAMEPYYATTYSSNCTNNFSLCLQAAAVHPGCMLCWLSTTLHWRVVSLMVLLEESYSIARAFNPDCLIEQFYGISSELPSGTISLLLRPSDHQDTLIGVTRCEFTINHPSLSGSTTIDRILALRVEIYDGECPVDLDALVWSLESEQTAPNIIIFQFDAFTELQGCMQRFRPVALNSQSGDPPYVLVCRRSVGFPFPEVRGMDLYVCIDPITLASTGQSWRSKNRIVPSLLERYNHHQIL</sequence>
<evidence type="ECO:0000313" key="2">
    <source>
        <dbReference type="Proteomes" id="UP001055072"/>
    </source>
</evidence>
<name>A0ACB8UIN1_9APHY</name>
<gene>
    <name evidence="1" type="ORF">BDY19DRAFT_911502</name>
</gene>